<keyword evidence="1" id="KW-0949">S-adenosyl-L-methionine</keyword>
<dbReference type="GO" id="GO:0032259">
    <property type="term" value="P:methylation"/>
    <property type="evidence" value="ECO:0007669"/>
    <property type="project" value="UniProtKB-KW"/>
</dbReference>
<evidence type="ECO:0000256" key="1">
    <source>
        <dbReference type="PIRNR" id="PIRNR011771"/>
    </source>
</evidence>
<dbReference type="InterPro" id="IPR001214">
    <property type="entry name" value="SET_dom"/>
</dbReference>
<protein>
    <recommendedName>
        <fullName evidence="1">Ribosomal lysine N-methyltransferase 4</fullName>
        <ecNumber evidence="1">2.1.1.-</ecNumber>
    </recommendedName>
</protein>
<dbReference type="OMA" id="WEGLIIC"/>
<evidence type="ECO:0000313" key="4">
    <source>
        <dbReference type="Proteomes" id="UP000094389"/>
    </source>
</evidence>
<comment type="function">
    <text evidence="1">S-adenosyl-L-methionine-dependent protein-lysine N-methyltransferase that monomethylates 60S ribosomal protein L42.</text>
</comment>
<dbReference type="PIRSF" id="PIRSF011771">
    <property type="entry name" value="RMS1_SET"/>
    <property type="match status" value="1"/>
</dbReference>
<dbReference type="Gene3D" id="3.90.1410.10">
    <property type="entry name" value="set domain protein methyltransferase, domain 1"/>
    <property type="match status" value="1"/>
</dbReference>
<dbReference type="InterPro" id="IPR046341">
    <property type="entry name" value="SET_dom_sf"/>
</dbReference>
<dbReference type="AlphaFoldDB" id="A0A1E4S0Z9"/>
<dbReference type="Pfam" id="PF00856">
    <property type="entry name" value="SET"/>
    <property type="match status" value="1"/>
</dbReference>
<dbReference type="OrthoDB" id="341421at2759"/>
<dbReference type="SUPFAM" id="SSF82199">
    <property type="entry name" value="SET domain"/>
    <property type="match status" value="1"/>
</dbReference>
<dbReference type="PANTHER" id="PTHR13271">
    <property type="entry name" value="UNCHARACTERIZED PUTATIVE METHYLTRANSFERASE"/>
    <property type="match status" value="1"/>
</dbReference>
<gene>
    <name evidence="3" type="ORF">CYBJADRAFT_168204</name>
</gene>
<dbReference type="EC" id="2.1.1.-" evidence="1"/>
<keyword evidence="1 3" id="KW-0489">Methyltransferase</keyword>
<feature type="domain" description="SET" evidence="2">
    <location>
        <begin position="24"/>
        <end position="252"/>
    </location>
</feature>
<sequence length="476" mass="54585">MDPFQAATSQFQQWLLHCGYRVSPKVDIADLRHLSQGRGLVATDYIKQGEVLFAIPRNVLLNIDTGSLSSIGDNKEKLLTKYDHWEGLILTILFELSLGEQSKWAPYFKVLPTEFHNLMFWSDEELKSLEPSLVLGRVGKSKAEESYHKLIPSALEDLGIGNLQVSLQLFHQVASSIMSYSFDVERPDFDEDQEDDEQVKYDGYFKSLVALADTLNADTNQVNANLFYEPDFLTMKAVKPIAKGEQIYNTYGDHPNSELLRRYGYVEYNGSKYDFGEVPLETIHETVVNHYNLKPEFLDLVFKLISETDVDELEEDIVLDAFDSYIDGAVLPESQVLIQVLTVIGEIASQEHLQDLSPELLSKTLNRILKKCYQLIETGSITKNAVMLWEQCIINRLSQYPSHAFRDFIIPEPSQYLNKVKMGECILKSEVCSLQNSIEGFSKELKIINDDKLIRNILKRKTQHDDTRHDFKRQKH</sequence>
<keyword evidence="1" id="KW-0808">Transferase</keyword>
<dbReference type="PROSITE" id="PS50280">
    <property type="entry name" value="SET"/>
    <property type="match status" value="1"/>
</dbReference>
<accession>A0A1E4S0Z9</accession>
<dbReference type="STRING" id="983966.A0A1E4S0Z9"/>
<dbReference type="GO" id="GO:0016279">
    <property type="term" value="F:protein-lysine N-methyltransferase activity"/>
    <property type="evidence" value="ECO:0007669"/>
    <property type="project" value="UniProtKB-UniRule"/>
</dbReference>
<comment type="subcellular location">
    <subcellularLocation>
        <location evidence="1">Nucleus</location>
    </subcellularLocation>
</comment>
<dbReference type="InterPro" id="IPR011383">
    <property type="entry name" value="N-lys_methylase_SETD6"/>
</dbReference>
<keyword evidence="4" id="KW-1185">Reference proteome</keyword>
<evidence type="ECO:0000259" key="2">
    <source>
        <dbReference type="PROSITE" id="PS50280"/>
    </source>
</evidence>
<dbReference type="InterPro" id="IPR050600">
    <property type="entry name" value="SETD3_SETD6_MTase"/>
</dbReference>
<organism evidence="3 4">
    <name type="scientific">Cyberlindnera jadinii (strain ATCC 18201 / CBS 1600 / BCRC 20928 / JCM 3617 / NBRC 0987 / NRRL Y-1542)</name>
    <name type="common">Torula yeast</name>
    <name type="synonym">Candida utilis</name>
    <dbReference type="NCBI Taxonomy" id="983966"/>
    <lineage>
        <taxon>Eukaryota</taxon>
        <taxon>Fungi</taxon>
        <taxon>Dikarya</taxon>
        <taxon>Ascomycota</taxon>
        <taxon>Saccharomycotina</taxon>
        <taxon>Saccharomycetes</taxon>
        <taxon>Phaffomycetales</taxon>
        <taxon>Phaffomycetaceae</taxon>
        <taxon>Cyberlindnera</taxon>
    </lineage>
</organism>
<dbReference type="EMBL" id="KV453932">
    <property type="protein sequence ID" value="ODV73151.1"/>
    <property type="molecule type" value="Genomic_DNA"/>
</dbReference>
<dbReference type="RefSeq" id="XP_020070190.1">
    <property type="nucleotide sequence ID" value="XM_020215261.1"/>
</dbReference>
<dbReference type="Proteomes" id="UP000094389">
    <property type="component" value="Unassembled WGS sequence"/>
</dbReference>
<evidence type="ECO:0000313" key="3">
    <source>
        <dbReference type="EMBL" id="ODV73151.1"/>
    </source>
</evidence>
<keyword evidence="1" id="KW-0539">Nucleus</keyword>
<dbReference type="GO" id="GO:0005634">
    <property type="term" value="C:nucleus"/>
    <property type="evidence" value="ECO:0007669"/>
    <property type="project" value="UniProtKB-SubCell"/>
</dbReference>
<dbReference type="FunFam" id="3.90.1410.10:FF:000007">
    <property type="entry name" value="Ribosomal lysine N-methyltransferase 4"/>
    <property type="match status" value="1"/>
</dbReference>
<dbReference type="PANTHER" id="PTHR13271:SF34">
    <property type="entry name" value="N-LYSINE METHYLTRANSFERASE SETD6"/>
    <property type="match status" value="1"/>
</dbReference>
<dbReference type="GeneID" id="30989657"/>
<reference evidence="3 4" key="1">
    <citation type="journal article" date="2016" name="Proc. Natl. Acad. Sci. U.S.A.">
        <title>Comparative genomics of biotechnologically important yeasts.</title>
        <authorList>
            <person name="Riley R."/>
            <person name="Haridas S."/>
            <person name="Wolfe K.H."/>
            <person name="Lopes M.R."/>
            <person name="Hittinger C.T."/>
            <person name="Goeker M."/>
            <person name="Salamov A.A."/>
            <person name="Wisecaver J.H."/>
            <person name="Long T.M."/>
            <person name="Calvey C.H."/>
            <person name="Aerts A.L."/>
            <person name="Barry K.W."/>
            <person name="Choi C."/>
            <person name="Clum A."/>
            <person name="Coughlan A.Y."/>
            <person name="Deshpande S."/>
            <person name="Douglass A.P."/>
            <person name="Hanson S.J."/>
            <person name="Klenk H.-P."/>
            <person name="LaButti K.M."/>
            <person name="Lapidus A."/>
            <person name="Lindquist E.A."/>
            <person name="Lipzen A.M."/>
            <person name="Meier-Kolthoff J.P."/>
            <person name="Ohm R.A."/>
            <person name="Otillar R.P."/>
            <person name="Pangilinan J.L."/>
            <person name="Peng Y."/>
            <person name="Rokas A."/>
            <person name="Rosa C.A."/>
            <person name="Scheuner C."/>
            <person name="Sibirny A.A."/>
            <person name="Slot J.C."/>
            <person name="Stielow J.B."/>
            <person name="Sun H."/>
            <person name="Kurtzman C.P."/>
            <person name="Blackwell M."/>
            <person name="Grigoriev I.V."/>
            <person name="Jeffries T.W."/>
        </authorList>
    </citation>
    <scope>NUCLEOTIDE SEQUENCE [LARGE SCALE GENOMIC DNA]</scope>
    <source>
        <strain evidence="4">ATCC 18201 / CBS 1600 / BCRC 20928 / JCM 3617 / NBRC 0987 / NRRL Y-1542</strain>
    </source>
</reference>
<name>A0A1E4S0Z9_CYBJN</name>
<proteinExistence type="inferred from homology"/>
<comment type="similarity">
    <text evidence="1">Belongs to the class V-like SAM-binding methyltransferase superfamily. Histone-lysine methyltransferase family. SETD6 subfamily.</text>
</comment>